<keyword evidence="4" id="KW-1185">Reference proteome</keyword>
<dbReference type="Proteomes" id="UP000319210">
    <property type="component" value="Unassembled WGS sequence"/>
</dbReference>
<sequence length="281" mass="31502">MGVPGAEESAAGAVLGRLRYRVQLLHRQAGEPSFRVVAQRTGKAISHTTVGSVLRCEKPPGWGPLELVVEALGGQLDEFRQLWVAVRDEASPLELPTPGAGEDEGEEAPSSAAELTLPDLDAAEEDLNGWAAERSRREGETRKELLLALEVRADLADRLAELLEQLGRERGRNEELQRRLAALEAERQEHSRRIERLQDELRAVREERFSLLERLNGLHTRRVELYFAWAREEESRRREAESGRRESDVVVSELRARLGAAEDLLRSVLTPGQERAGDEES</sequence>
<evidence type="ECO:0000256" key="1">
    <source>
        <dbReference type="SAM" id="Coils"/>
    </source>
</evidence>
<gene>
    <name evidence="3" type="ORF">SCA03_52420</name>
</gene>
<comment type="caution">
    <text evidence="3">The sequence shown here is derived from an EMBL/GenBank/DDBJ whole genome shotgun (WGS) entry which is preliminary data.</text>
</comment>
<evidence type="ECO:0000313" key="4">
    <source>
        <dbReference type="Proteomes" id="UP000319210"/>
    </source>
</evidence>
<evidence type="ECO:0000256" key="2">
    <source>
        <dbReference type="SAM" id="MobiDB-lite"/>
    </source>
</evidence>
<reference evidence="3 4" key="1">
    <citation type="submission" date="2019-06" db="EMBL/GenBank/DDBJ databases">
        <title>Whole genome shotgun sequence of Streptomyces cacaoi subsp. cacaoi NBRC 12748.</title>
        <authorList>
            <person name="Hosoyama A."/>
            <person name="Uohara A."/>
            <person name="Ohji S."/>
            <person name="Ichikawa N."/>
        </authorList>
    </citation>
    <scope>NUCLEOTIDE SEQUENCE [LARGE SCALE GENOMIC DNA]</scope>
    <source>
        <strain evidence="3 4">NBRC 12748</strain>
    </source>
</reference>
<protein>
    <submittedName>
        <fullName evidence="3">Uncharacterized protein</fullName>
    </submittedName>
</protein>
<keyword evidence="1" id="KW-0175">Coiled coil</keyword>
<evidence type="ECO:0000313" key="3">
    <source>
        <dbReference type="EMBL" id="GEB52691.1"/>
    </source>
</evidence>
<feature type="coiled-coil region" evidence="1">
    <location>
        <begin position="159"/>
        <end position="214"/>
    </location>
</feature>
<dbReference type="AlphaFoldDB" id="A0A4Y3R4T0"/>
<dbReference type="EMBL" id="BJMM01000035">
    <property type="protein sequence ID" value="GEB52691.1"/>
    <property type="molecule type" value="Genomic_DNA"/>
</dbReference>
<accession>A0A4Y3R4T0</accession>
<feature type="region of interest" description="Disordered" evidence="2">
    <location>
        <begin position="92"/>
        <end position="113"/>
    </location>
</feature>
<proteinExistence type="predicted"/>
<organism evidence="3 4">
    <name type="scientific">Streptomyces cacaoi</name>
    <dbReference type="NCBI Taxonomy" id="1898"/>
    <lineage>
        <taxon>Bacteria</taxon>
        <taxon>Bacillati</taxon>
        <taxon>Actinomycetota</taxon>
        <taxon>Actinomycetes</taxon>
        <taxon>Kitasatosporales</taxon>
        <taxon>Streptomycetaceae</taxon>
        <taxon>Streptomyces</taxon>
    </lineage>
</organism>
<name>A0A4Y3R4T0_STRCI</name>